<dbReference type="EMBL" id="CALNXI010000017">
    <property type="protein sequence ID" value="CAH3015010.1"/>
    <property type="molecule type" value="Genomic_DNA"/>
</dbReference>
<organism evidence="2 3">
    <name type="scientific">Porites evermanni</name>
    <dbReference type="NCBI Taxonomy" id="104178"/>
    <lineage>
        <taxon>Eukaryota</taxon>
        <taxon>Metazoa</taxon>
        <taxon>Cnidaria</taxon>
        <taxon>Anthozoa</taxon>
        <taxon>Hexacorallia</taxon>
        <taxon>Scleractinia</taxon>
        <taxon>Fungiina</taxon>
        <taxon>Poritidae</taxon>
        <taxon>Porites</taxon>
    </lineage>
</organism>
<dbReference type="Proteomes" id="UP001159427">
    <property type="component" value="Unassembled WGS sequence"/>
</dbReference>
<name>A0ABN8LHS3_9CNID</name>
<feature type="domain" description="QRICH1-like" evidence="1">
    <location>
        <begin position="5"/>
        <end position="57"/>
    </location>
</feature>
<comment type="caution">
    <text evidence="2">The sequence shown here is derived from an EMBL/GenBank/DDBJ whole genome shotgun (WGS) entry which is preliminary data.</text>
</comment>
<sequence>MDALTLNYWLSKFVQEVAKCSKDPYPPKTLYQIVCSIRRFLVEKNPAFEFNLFSDSSDKRCVNWRYWRGEPFAIFRRILDAEMKDGTRVGVGFSETKRKRASQFVI</sequence>
<gene>
    <name evidence="2" type="ORF">PEVE_00010006</name>
</gene>
<dbReference type="Pfam" id="PF25561">
    <property type="entry name" value="QRICH1"/>
    <property type="match status" value="1"/>
</dbReference>
<evidence type="ECO:0000313" key="3">
    <source>
        <dbReference type="Proteomes" id="UP001159427"/>
    </source>
</evidence>
<evidence type="ECO:0000313" key="2">
    <source>
        <dbReference type="EMBL" id="CAH3015010.1"/>
    </source>
</evidence>
<proteinExistence type="predicted"/>
<reference evidence="2 3" key="1">
    <citation type="submission" date="2022-05" db="EMBL/GenBank/DDBJ databases">
        <authorList>
            <consortium name="Genoscope - CEA"/>
            <person name="William W."/>
        </authorList>
    </citation>
    <scope>NUCLEOTIDE SEQUENCE [LARGE SCALE GENOMIC DNA]</scope>
</reference>
<accession>A0ABN8LHS3</accession>
<protein>
    <recommendedName>
        <fullName evidence="1">QRICH1-like domain-containing protein</fullName>
    </recommendedName>
</protein>
<keyword evidence="3" id="KW-1185">Reference proteome</keyword>
<dbReference type="InterPro" id="IPR057926">
    <property type="entry name" value="QRICH1_dom"/>
</dbReference>
<evidence type="ECO:0000259" key="1">
    <source>
        <dbReference type="Pfam" id="PF25561"/>
    </source>
</evidence>